<dbReference type="InterPro" id="IPR039425">
    <property type="entry name" value="RNA_pol_sigma-70-like"/>
</dbReference>
<dbReference type="NCBIfam" id="TIGR02937">
    <property type="entry name" value="sigma70-ECF"/>
    <property type="match status" value="1"/>
</dbReference>
<dbReference type="Pfam" id="PF04542">
    <property type="entry name" value="Sigma70_r2"/>
    <property type="match status" value="1"/>
</dbReference>
<keyword evidence="2" id="KW-0805">Transcription regulation</keyword>
<dbReference type="InterPro" id="IPR013325">
    <property type="entry name" value="RNA_pol_sigma_r2"/>
</dbReference>
<dbReference type="SUPFAM" id="SSF88946">
    <property type="entry name" value="Sigma2 domain of RNA polymerase sigma factors"/>
    <property type="match status" value="1"/>
</dbReference>
<dbReference type="eggNOG" id="COG1595">
    <property type="taxonomic scope" value="Bacteria"/>
</dbReference>
<evidence type="ECO:0000256" key="3">
    <source>
        <dbReference type="ARBA" id="ARBA00023082"/>
    </source>
</evidence>
<dbReference type="GO" id="GO:0016987">
    <property type="term" value="F:sigma factor activity"/>
    <property type="evidence" value="ECO:0007669"/>
    <property type="project" value="UniProtKB-KW"/>
</dbReference>
<comment type="similarity">
    <text evidence="1">Belongs to the sigma-70 factor family. ECF subfamily.</text>
</comment>
<evidence type="ECO:0000259" key="6">
    <source>
        <dbReference type="Pfam" id="PF08281"/>
    </source>
</evidence>
<dbReference type="RefSeq" id="WP_013632122.1">
    <property type="nucleotide sequence ID" value="NC_015177.1"/>
</dbReference>
<gene>
    <name evidence="7" type="ordered locus">Pedsa_1052</name>
</gene>
<dbReference type="SUPFAM" id="SSF88659">
    <property type="entry name" value="Sigma3 and sigma4 domains of RNA polymerase sigma factors"/>
    <property type="match status" value="1"/>
</dbReference>
<dbReference type="InterPro" id="IPR013324">
    <property type="entry name" value="RNA_pol_sigma_r3/r4-like"/>
</dbReference>
<dbReference type="STRING" id="762903.Pedsa_1052"/>
<proteinExistence type="inferred from homology"/>
<dbReference type="HOGENOM" id="CLU_047691_4_1_10"/>
<dbReference type="InterPro" id="IPR014327">
    <property type="entry name" value="RNA_pol_sigma70_bacteroid"/>
</dbReference>
<feature type="domain" description="RNA polymerase sigma factor 70 region 4 type 2" evidence="6">
    <location>
        <begin position="127"/>
        <end position="173"/>
    </location>
</feature>
<sequence>MSEIINLERELLYRLKNNDELAFKEIYNQNWRRLFALALQKVKEAETAEEIVQNIFIDLWENRHSKNIENLKAYLSASIRYGVINHIKNQLVKEKYKLYKQRNETELDSIESVYNLKELNSRIEIGISNLPTKTQDIFRLSRFELLTNKEIAKSYNISEKAVEYHITQSLKSLRRFLKDYAISIFYFFIIFFRD</sequence>
<name>F0SBH7_PSESL</name>
<dbReference type="InterPro" id="IPR014284">
    <property type="entry name" value="RNA_pol_sigma-70_dom"/>
</dbReference>
<dbReference type="Pfam" id="PF08281">
    <property type="entry name" value="Sigma70_r4_2"/>
    <property type="match status" value="1"/>
</dbReference>
<organism evidence="7 8">
    <name type="scientific">Pseudopedobacter saltans (strain ATCC 51119 / DSM 12145 / JCM 21818 / CCUG 39354 / LMG 10337 / NBRC 100064 / NCIMB 13643)</name>
    <name type="common">Pedobacter saltans</name>
    <dbReference type="NCBI Taxonomy" id="762903"/>
    <lineage>
        <taxon>Bacteria</taxon>
        <taxon>Pseudomonadati</taxon>
        <taxon>Bacteroidota</taxon>
        <taxon>Sphingobacteriia</taxon>
        <taxon>Sphingobacteriales</taxon>
        <taxon>Sphingobacteriaceae</taxon>
        <taxon>Pseudopedobacter</taxon>
    </lineage>
</organism>
<dbReference type="GO" id="GO:0006352">
    <property type="term" value="P:DNA-templated transcription initiation"/>
    <property type="evidence" value="ECO:0007669"/>
    <property type="project" value="InterPro"/>
</dbReference>
<protein>
    <submittedName>
        <fullName evidence="7">RNA polymerase, sigma-24 subunit, ECF subfamily</fullName>
    </submittedName>
</protein>
<keyword evidence="3" id="KW-0731">Sigma factor</keyword>
<evidence type="ECO:0000256" key="2">
    <source>
        <dbReference type="ARBA" id="ARBA00023015"/>
    </source>
</evidence>
<dbReference type="PANTHER" id="PTHR43133">
    <property type="entry name" value="RNA POLYMERASE ECF-TYPE SIGMA FACTO"/>
    <property type="match status" value="1"/>
</dbReference>
<dbReference type="GO" id="GO:0003677">
    <property type="term" value="F:DNA binding"/>
    <property type="evidence" value="ECO:0007669"/>
    <property type="project" value="InterPro"/>
</dbReference>
<dbReference type="PANTHER" id="PTHR43133:SF46">
    <property type="entry name" value="RNA POLYMERASE SIGMA-70 FACTOR ECF SUBFAMILY"/>
    <property type="match status" value="1"/>
</dbReference>
<feature type="domain" description="RNA polymerase sigma-70 region 2" evidence="5">
    <location>
        <begin position="27"/>
        <end position="90"/>
    </location>
</feature>
<reference evidence="8" key="2">
    <citation type="submission" date="2011-02" db="EMBL/GenBank/DDBJ databases">
        <title>The complete genome of Pedobacter saltans DSM 12145.</title>
        <authorList>
            <consortium name="US DOE Joint Genome Institute (JGI-PGF)"/>
            <person name="Lucas S."/>
            <person name="Copeland A."/>
            <person name="Lapidus A."/>
            <person name="Bruce D."/>
            <person name="Goodwin L."/>
            <person name="Pitluck S."/>
            <person name="Kyrpides N."/>
            <person name="Mavromatis K."/>
            <person name="Pagani I."/>
            <person name="Ivanova N."/>
            <person name="Ovchinnikova G."/>
            <person name="Lu M."/>
            <person name="Detter J.C."/>
            <person name="Han C."/>
            <person name="Land M."/>
            <person name="Hauser L."/>
            <person name="Markowitz V."/>
            <person name="Cheng J.-F."/>
            <person name="Hugenholtz P."/>
            <person name="Woyke T."/>
            <person name="Wu D."/>
            <person name="Tindall B."/>
            <person name="Pomrenke H.G."/>
            <person name="Brambilla E."/>
            <person name="Klenk H.-P."/>
            <person name="Eisen J.A."/>
        </authorList>
    </citation>
    <scope>NUCLEOTIDE SEQUENCE [LARGE SCALE GENOMIC DNA]</scope>
    <source>
        <strain evidence="8">ATCC 51119 / DSM 12145 / JCM 21818 / LMG 10337 / NBRC 100064 / NCIMB 13643</strain>
    </source>
</reference>
<evidence type="ECO:0000256" key="1">
    <source>
        <dbReference type="ARBA" id="ARBA00010641"/>
    </source>
</evidence>
<dbReference type="OrthoDB" id="679904at2"/>
<dbReference type="Proteomes" id="UP000000310">
    <property type="component" value="Chromosome"/>
</dbReference>
<accession>F0SBH7</accession>
<evidence type="ECO:0000313" key="8">
    <source>
        <dbReference type="Proteomes" id="UP000000310"/>
    </source>
</evidence>
<reference evidence="7 8" key="1">
    <citation type="journal article" date="2011" name="Stand. Genomic Sci.">
        <title>Complete genome sequence of the gliding, heparinolytic Pedobacter saltans type strain (113).</title>
        <authorList>
            <person name="Liolios K."/>
            <person name="Sikorski J."/>
            <person name="Lu M."/>
            <person name="Nolan M."/>
            <person name="Lapidus A."/>
            <person name="Lucas S."/>
            <person name="Hammon N."/>
            <person name="Deshpande S."/>
            <person name="Cheng J.F."/>
            <person name="Tapia R."/>
            <person name="Han C."/>
            <person name="Goodwin L."/>
            <person name="Pitluck S."/>
            <person name="Huntemann M."/>
            <person name="Ivanova N."/>
            <person name="Pagani I."/>
            <person name="Mavromatis K."/>
            <person name="Ovchinikova G."/>
            <person name="Pati A."/>
            <person name="Chen A."/>
            <person name="Palaniappan K."/>
            <person name="Land M."/>
            <person name="Hauser L."/>
            <person name="Brambilla E.M."/>
            <person name="Kotsyurbenko O."/>
            <person name="Rohde M."/>
            <person name="Tindall B.J."/>
            <person name="Abt B."/>
            <person name="Goker M."/>
            <person name="Detter J.C."/>
            <person name="Woyke T."/>
            <person name="Bristow J."/>
            <person name="Eisen J.A."/>
            <person name="Markowitz V."/>
            <person name="Hugenholtz P."/>
            <person name="Klenk H.P."/>
            <person name="Kyrpides N.C."/>
        </authorList>
    </citation>
    <scope>NUCLEOTIDE SEQUENCE [LARGE SCALE GENOMIC DNA]</scope>
    <source>
        <strain evidence="8">ATCC 51119 / DSM 12145 / JCM 21818 / LMG 10337 / NBRC 100064 / NCIMB 13643</strain>
    </source>
</reference>
<dbReference type="KEGG" id="psn:Pedsa_1052"/>
<evidence type="ECO:0000259" key="5">
    <source>
        <dbReference type="Pfam" id="PF04542"/>
    </source>
</evidence>
<dbReference type="InterPro" id="IPR007627">
    <property type="entry name" value="RNA_pol_sigma70_r2"/>
</dbReference>
<dbReference type="Gene3D" id="1.10.1740.10">
    <property type="match status" value="1"/>
</dbReference>
<dbReference type="InterPro" id="IPR013249">
    <property type="entry name" value="RNA_pol_sigma70_r4_t2"/>
</dbReference>
<keyword evidence="8" id="KW-1185">Reference proteome</keyword>
<evidence type="ECO:0000313" key="7">
    <source>
        <dbReference type="EMBL" id="ADY51623.1"/>
    </source>
</evidence>
<keyword evidence="4" id="KW-0804">Transcription</keyword>
<dbReference type="Gene3D" id="1.10.10.10">
    <property type="entry name" value="Winged helix-like DNA-binding domain superfamily/Winged helix DNA-binding domain"/>
    <property type="match status" value="1"/>
</dbReference>
<dbReference type="NCBIfam" id="TIGR02985">
    <property type="entry name" value="Sig70_bacteroi1"/>
    <property type="match status" value="1"/>
</dbReference>
<dbReference type="AlphaFoldDB" id="F0SBH7"/>
<dbReference type="EMBL" id="CP002545">
    <property type="protein sequence ID" value="ADY51623.1"/>
    <property type="molecule type" value="Genomic_DNA"/>
</dbReference>
<evidence type="ECO:0000256" key="4">
    <source>
        <dbReference type="ARBA" id="ARBA00023163"/>
    </source>
</evidence>
<dbReference type="InterPro" id="IPR036388">
    <property type="entry name" value="WH-like_DNA-bd_sf"/>
</dbReference>